<gene>
    <name evidence="3" type="ORF">B0T10DRAFT_565402</name>
</gene>
<organism evidence="3 4">
    <name type="scientific">Thelonectria olida</name>
    <dbReference type="NCBI Taxonomy" id="1576542"/>
    <lineage>
        <taxon>Eukaryota</taxon>
        <taxon>Fungi</taxon>
        <taxon>Dikarya</taxon>
        <taxon>Ascomycota</taxon>
        <taxon>Pezizomycotina</taxon>
        <taxon>Sordariomycetes</taxon>
        <taxon>Hypocreomycetidae</taxon>
        <taxon>Hypocreales</taxon>
        <taxon>Nectriaceae</taxon>
        <taxon>Thelonectria</taxon>
    </lineage>
</organism>
<name>A0A9P8VW97_9HYPO</name>
<dbReference type="Proteomes" id="UP000777438">
    <property type="component" value="Unassembled WGS sequence"/>
</dbReference>
<dbReference type="Gene3D" id="1.10.443.20">
    <property type="entry name" value="Centromere DNA-binding protein complex CBF3 subunit, domain 2"/>
    <property type="match status" value="1"/>
</dbReference>
<protein>
    <recommendedName>
        <fullName evidence="2">Ndc10 domain-containing protein</fullName>
    </recommendedName>
</protein>
<dbReference type="GO" id="GO:0003677">
    <property type="term" value="F:DNA binding"/>
    <property type="evidence" value="ECO:0007669"/>
    <property type="project" value="InterPro"/>
</dbReference>
<dbReference type="InterPro" id="IPR031872">
    <property type="entry name" value="NDC10_II"/>
</dbReference>
<proteinExistence type="predicted"/>
<evidence type="ECO:0000259" key="2">
    <source>
        <dbReference type="Pfam" id="PF16787"/>
    </source>
</evidence>
<feature type="region of interest" description="Disordered" evidence="1">
    <location>
        <begin position="53"/>
        <end position="78"/>
    </location>
</feature>
<evidence type="ECO:0000313" key="3">
    <source>
        <dbReference type="EMBL" id="KAH6880668.1"/>
    </source>
</evidence>
<feature type="domain" description="Ndc10" evidence="2">
    <location>
        <begin position="80"/>
        <end position="157"/>
    </location>
</feature>
<dbReference type="AlphaFoldDB" id="A0A9P8VW97"/>
<accession>A0A9P8VW97</accession>
<comment type="caution">
    <text evidence="3">The sequence shown here is derived from an EMBL/GenBank/DDBJ whole genome shotgun (WGS) entry which is preliminary data.</text>
</comment>
<keyword evidence="4" id="KW-1185">Reference proteome</keyword>
<dbReference type="EMBL" id="JAGPYM010000025">
    <property type="protein sequence ID" value="KAH6880668.1"/>
    <property type="molecule type" value="Genomic_DNA"/>
</dbReference>
<reference evidence="3 4" key="1">
    <citation type="journal article" date="2021" name="Nat. Commun.">
        <title>Genetic determinants of endophytism in the Arabidopsis root mycobiome.</title>
        <authorList>
            <person name="Mesny F."/>
            <person name="Miyauchi S."/>
            <person name="Thiergart T."/>
            <person name="Pickel B."/>
            <person name="Atanasova L."/>
            <person name="Karlsson M."/>
            <person name="Huettel B."/>
            <person name="Barry K.W."/>
            <person name="Haridas S."/>
            <person name="Chen C."/>
            <person name="Bauer D."/>
            <person name="Andreopoulos W."/>
            <person name="Pangilinan J."/>
            <person name="LaButti K."/>
            <person name="Riley R."/>
            <person name="Lipzen A."/>
            <person name="Clum A."/>
            <person name="Drula E."/>
            <person name="Henrissat B."/>
            <person name="Kohler A."/>
            <person name="Grigoriev I.V."/>
            <person name="Martin F.M."/>
            <person name="Hacquard S."/>
        </authorList>
    </citation>
    <scope>NUCLEOTIDE SEQUENCE [LARGE SCALE GENOMIC DNA]</scope>
    <source>
        <strain evidence="3 4">MPI-CAGE-CH-0241</strain>
    </source>
</reference>
<dbReference type="InterPro" id="IPR038279">
    <property type="entry name" value="Ndc10_dom2_sf"/>
</dbReference>
<sequence length="158" mass="18320">MRAAHELKQTEFRDFCERKQYQNADASIEDKLLLFLTEEVADRPLRAKSLKAAEETPQLRDRYHRPISYTESAQDPNKPFLDLSRRSAFYDSRLITRSRSGRDRTAALLYNLQQDWVVRAFAYASIALRKKMHIGWSSGAKTAKLKGISKDQIRQAGR</sequence>
<evidence type="ECO:0000313" key="4">
    <source>
        <dbReference type="Proteomes" id="UP000777438"/>
    </source>
</evidence>
<evidence type="ECO:0000256" key="1">
    <source>
        <dbReference type="SAM" id="MobiDB-lite"/>
    </source>
</evidence>
<dbReference type="Pfam" id="PF16787">
    <property type="entry name" value="NDC10_II"/>
    <property type="match status" value="1"/>
</dbReference>
<dbReference type="OrthoDB" id="5148997at2759"/>